<accession>J3NZK3</accession>
<feature type="region of interest" description="Disordered" evidence="1">
    <location>
        <begin position="141"/>
        <end position="176"/>
    </location>
</feature>
<feature type="compositionally biased region" description="Basic and acidic residues" evidence="1">
    <location>
        <begin position="149"/>
        <end position="168"/>
    </location>
</feature>
<dbReference type="EnsemblFungi" id="EJT76786">
    <property type="protein sequence ID" value="EJT76786"/>
    <property type="gene ID" value="GGTG_06701"/>
</dbReference>
<dbReference type="Proteomes" id="UP000006039">
    <property type="component" value="Unassembled WGS sequence"/>
</dbReference>
<organism evidence="3">
    <name type="scientific">Gaeumannomyces tritici (strain R3-111a-1)</name>
    <name type="common">Wheat and barley take-all root rot fungus</name>
    <name type="synonym">Gaeumannomyces graminis var. tritici</name>
    <dbReference type="NCBI Taxonomy" id="644352"/>
    <lineage>
        <taxon>Eukaryota</taxon>
        <taxon>Fungi</taxon>
        <taxon>Dikarya</taxon>
        <taxon>Ascomycota</taxon>
        <taxon>Pezizomycotina</taxon>
        <taxon>Sordariomycetes</taxon>
        <taxon>Sordariomycetidae</taxon>
        <taxon>Magnaporthales</taxon>
        <taxon>Magnaporthaceae</taxon>
        <taxon>Gaeumannomyces</taxon>
    </lineage>
</organism>
<dbReference type="AlphaFoldDB" id="J3NZK3"/>
<reference evidence="4" key="5">
    <citation type="submission" date="2018-04" db="UniProtKB">
        <authorList>
            <consortium name="EnsemblFungi"/>
        </authorList>
    </citation>
    <scope>IDENTIFICATION</scope>
    <source>
        <strain evidence="4">R3-111a-1</strain>
    </source>
</reference>
<dbReference type="HOGENOM" id="CLU_1240212_0_0_1"/>
<dbReference type="RefSeq" id="XP_009222786.1">
    <property type="nucleotide sequence ID" value="XM_009224522.1"/>
</dbReference>
<proteinExistence type="predicted"/>
<evidence type="ECO:0000256" key="1">
    <source>
        <dbReference type="SAM" id="MobiDB-lite"/>
    </source>
</evidence>
<feature type="compositionally biased region" description="Basic residues" evidence="1">
    <location>
        <begin position="61"/>
        <end position="71"/>
    </location>
</feature>
<keyword evidence="2" id="KW-0732">Signal</keyword>
<protein>
    <submittedName>
        <fullName evidence="3 4">Uncharacterized protein</fullName>
    </submittedName>
</protein>
<dbReference type="EMBL" id="GL385397">
    <property type="protein sequence ID" value="EJT76786.1"/>
    <property type="molecule type" value="Genomic_DNA"/>
</dbReference>
<feature type="region of interest" description="Disordered" evidence="1">
    <location>
        <begin position="25"/>
        <end position="47"/>
    </location>
</feature>
<keyword evidence="5" id="KW-1185">Reference proteome</keyword>
<reference evidence="3" key="3">
    <citation type="submission" date="2010-09" db="EMBL/GenBank/DDBJ databases">
        <title>Annotation of Gaeumannomyces graminis var. tritici R3-111a-1.</title>
        <authorList>
            <consortium name="The Broad Institute Genome Sequencing Platform"/>
            <person name="Ma L.-J."/>
            <person name="Dead R."/>
            <person name="Young S.K."/>
            <person name="Zeng Q."/>
            <person name="Gargeya S."/>
            <person name="Fitzgerald M."/>
            <person name="Haas B."/>
            <person name="Abouelleil A."/>
            <person name="Alvarado L."/>
            <person name="Arachchi H.M."/>
            <person name="Berlin A."/>
            <person name="Brown A."/>
            <person name="Chapman S.B."/>
            <person name="Chen Z."/>
            <person name="Dunbar C."/>
            <person name="Freedman E."/>
            <person name="Gearin G."/>
            <person name="Gellesch M."/>
            <person name="Goldberg J."/>
            <person name="Griggs A."/>
            <person name="Gujja S."/>
            <person name="Heiman D."/>
            <person name="Howarth C."/>
            <person name="Larson L."/>
            <person name="Lui A."/>
            <person name="MacDonald P.J.P."/>
            <person name="Mehta T."/>
            <person name="Montmayeur A."/>
            <person name="Murphy C."/>
            <person name="Neiman D."/>
            <person name="Pearson M."/>
            <person name="Priest M."/>
            <person name="Roberts A."/>
            <person name="Saif S."/>
            <person name="Shea T."/>
            <person name="Shenoy N."/>
            <person name="Sisk P."/>
            <person name="Stolte C."/>
            <person name="Sykes S."/>
            <person name="Yandava C."/>
            <person name="Wortman J."/>
            <person name="Nusbaum C."/>
            <person name="Birren B."/>
        </authorList>
    </citation>
    <scope>NUCLEOTIDE SEQUENCE</scope>
    <source>
        <strain evidence="3">R3-111a-1</strain>
    </source>
</reference>
<dbReference type="GeneID" id="20347159"/>
<feature type="chain" id="PRO_5015094677" evidence="2">
    <location>
        <begin position="21"/>
        <end position="223"/>
    </location>
</feature>
<feature type="signal peptide" evidence="2">
    <location>
        <begin position="1"/>
        <end position="20"/>
    </location>
</feature>
<gene>
    <name evidence="4" type="primary">20347159</name>
    <name evidence="3" type="ORF">GGTG_06701</name>
</gene>
<name>J3NZK3_GAET3</name>
<reference evidence="5" key="1">
    <citation type="submission" date="2010-07" db="EMBL/GenBank/DDBJ databases">
        <title>The genome sequence of Gaeumannomyces graminis var. tritici strain R3-111a-1.</title>
        <authorList>
            <consortium name="The Broad Institute Genome Sequencing Platform"/>
            <person name="Ma L.-J."/>
            <person name="Dead R."/>
            <person name="Young S."/>
            <person name="Zeng Q."/>
            <person name="Koehrsen M."/>
            <person name="Alvarado L."/>
            <person name="Berlin A."/>
            <person name="Chapman S.B."/>
            <person name="Chen Z."/>
            <person name="Freedman E."/>
            <person name="Gellesch M."/>
            <person name="Goldberg J."/>
            <person name="Griggs A."/>
            <person name="Gujja S."/>
            <person name="Heilman E.R."/>
            <person name="Heiman D."/>
            <person name="Hepburn T."/>
            <person name="Howarth C."/>
            <person name="Jen D."/>
            <person name="Larson L."/>
            <person name="Mehta T."/>
            <person name="Neiman D."/>
            <person name="Pearson M."/>
            <person name="Roberts A."/>
            <person name="Saif S."/>
            <person name="Shea T."/>
            <person name="Shenoy N."/>
            <person name="Sisk P."/>
            <person name="Stolte C."/>
            <person name="Sykes S."/>
            <person name="Walk T."/>
            <person name="White J."/>
            <person name="Yandava C."/>
            <person name="Haas B."/>
            <person name="Nusbaum C."/>
            <person name="Birren B."/>
        </authorList>
    </citation>
    <scope>NUCLEOTIDE SEQUENCE [LARGE SCALE GENOMIC DNA]</scope>
    <source>
        <strain evidence="5">R3-111a-1</strain>
    </source>
</reference>
<evidence type="ECO:0000313" key="4">
    <source>
        <dbReference type="EnsemblFungi" id="EJT76786"/>
    </source>
</evidence>
<evidence type="ECO:0000313" key="3">
    <source>
        <dbReference type="EMBL" id="EJT76786.1"/>
    </source>
</evidence>
<feature type="region of interest" description="Disordered" evidence="1">
    <location>
        <begin position="91"/>
        <end position="125"/>
    </location>
</feature>
<evidence type="ECO:0000313" key="5">
    <source>
        <dbReference type="Proteomes" id="UP000006039"/>
    </source>
</evidence>
<reference evidence="4" key="4">
    <citation type="journal article" date="2015" name="G3 (Bethesda)">
        <title>Genome sequences of three phytopathogenic species of the Magnaporthaceae family of fungi.</title>
        <authorList>
            <person name="Okagaki L.H."/>
            <person name="Nunes C.C."/>
            <person name="Sailsbery J."/>
            <person name="Clay B."/>
            <person name="Brown D."/>
            <person name="John T."/>
            <person name="Oh Y."/>
            <person name="Young N."/>
            <person name="Fitzgerald M."/>
            <person name="Haas B.J."/>
            <person name="Zeng Q."/>
            <person name="Young S."/>
            <person name="Adiconis X."/>
            <person name="Fan L."/>
            <person name="Levin J.Z."/>
            <person name="Mitchell T.K."/>
            <person name="Okubara P.A."/>
            <person name="Farman M.L."/>
            <person name="Kohn L.M."/>
            <person name="Birren B."/>
            <person name="Ma L.-J."/>
            <person name="Dean R.A."/>
        </authorList>
    </citation>
    <scope>NUCLEOTIDE SEQUENCE</scope>
    <source>
        <strain evidence="4">R3-111a-1</strain>
    </source>
</reference>
<reference evidence="3" key="2">
    <citation type="submission" date="2010-07" db="EMBL/GenBank/DDBJ databases">
        <authorList>
            <consortium name="The Broad Institute Genome Sequencing Platform"/>
            <consortium name="Broad Institute Genome Sequencing Center for Infectious Disease"/>
            <person name="Ma L.-J."/>
            <person name="Dead R."/>
            <person name="Young S."/>
            <person name="Zeng Q."/>
            <person name="Koehrsen M."/>
            <person name="Alvarado L."/>
            <person name="Berlin A."/>
            <person name="Chapman S.B."/>
            <person name="Chen Z."/>
            <person name="Freedman E."/>
            <person name="Gellesch M."/>
            <person name="Goldberg J."/>
            <person name="Griggs A."/>
            <person name="Gujja S."/>
            <person name="Heilman E.R."/>
            <person name="Heiman D."/>
            <person name="Hepburn T."/>
            <person name="Howarth C."/>
            <person name="Jen D."/>
            <person name="Larson L."/>
            <person name="Mehta T."/>
            <person name="Neiman D."/>
            <person name="Pearson M."/>
            <person name="Roberts A."/>
            <person name="Saif S."/>
            <person name="Shea T."/>
            <person name="Shenoy N."/>
            <person name="Sisk P."/>
            <person name="Stolte C."/>
            <person name="Sykes S."/>
            <person name="Walk T."/>
            <person name="White J."/>
            <person name="Yandava C."/>
            <person name="Haas B."/>
            <person name="Nusbaum C."/>
            <person name="Birren B."/>
        </authorList>
    </citation>
    <scope>NUCLEOTIDE SEQUENCE</scope>
    <source>
        <strain evidence="3">R3-111a-1</strain>
    </source>
</reference>
<dbReference type="VEuPathDB" id="FungiDB:GGTG_06701"/>
<feature type="compositionally biased region" description="Basic and acidic residues" evidence="1">
    <location>
        <begin position="91"/>
        <end position="104"/>
    </location>
</feature>
<evidence type="ECO:0000256" key="2">
    <source>
        <dbReference type="SAM" id="SignalP"/>
    </source>
</evidence>
<sequence length="223" mass="23798">MQLWHAICLASLAVAAPTHGRLGDAQVEKREPTPSPNHLSVTGAEGALEARAYRAPEVEKRQRKRPGRSHKSIGSGVATCMSIQCTDGIAKRSNDAVEKREPKRSNNAVEKRRLKRPGGGYKSIGSGVATCMGSTGCGDGLAKRSNNAVEKREPKRSDNAVEKREPKRPGGGYKSIGSGVATCMGSRCGDFAKRSDDAVERRFVSVDKIGGGIAPAYNPRVRT</sequence>
<feature type="region of interest" description="Disordered" evidence="1">
    <location>
        <begin position="56"/>
        <end position="75"/>
    </location>
</feature>